<reference evidence="2" key="2">
    <citation type="submission" date="2023-01" db="EMBL/GenBank/DDBJ databases">
        <authorList>
            <person name="Petersen C."/>
        </authorList>
    </citation>
    <scope>NUCLEOTIDE SEQUENCE</scope>
    <source>
        <strain evidence="2">IBT 17514</strain>
    </source>
</reference>
<gene>
    <name evidence="2" type="ORF">N7493_011298</name>
</gene>
<dbReference type="InterPro" id="IPR036047">
    <property type="entry name" value="F-box-like_dom_sf"/>
</dbReference>
<evidence type="ECO:0000313" key="3">
    <source>
        <dbReference type="Proteomes" id="UP001215712"/>
    </source>
</evidence>
<dbReference type="AlphaFoldDB" id="A0AAD6HBV8"/>
<feature type="domain" description="F-box" evidence="1">
    <location>
        <begin position="183"/>
        <end position="229"/>
    </location>
</feature>
<dbReference type="SUPFAM" id="SSF81383">
    <property type="entry name" value="F-box domain"/>
    <property type="match status" value="1"/>
</dbReference>
<reference evidence="2" key="1">
    <citation type="journal article" date="2023" name="IMA Fungus">
        <title>Comparative genomic study of the Penicillium genus elucidates a diverse pangenome and 15 lateral gene transfer events.</title>
        <authorList>
            <person name="Petersen C."/>
            <person name="Sorensen T."/>
            <person name="Nielsen M.R."/>
            <person name="Sondergaard T.E."/>
            <person name="Sorensen J.L."/>
            <person name="Fitzpatrick D.A."/>
            <person name="Frisvad J.C."/>
            <person name="Nielsen K.L."/>
        </authorList>
    </citation>
    <scope>NUCLEOTIDE SEQUENCE</scope>
    <source>
        <strain evidence="2">IBT 17514</strain>
    </source>
</reference>
<sequence length="483" mass="54763">MASNVVNLSPQLNGGSYTSCICCNNQAPSSYPELEDYFFVALTTQITGISITMPTASPSDEQDADPLALFHKRSRELNERQLMIHKPCWEALMYHFGHDERIVSIDLLSLASILLVPTGYRGSTALARELMGIDSPAPAPLSLESRINKYFCRGAIRTAENTFPQLDPIINTQAVQSRVVSNTDFFSRLPSELCLDLACMLPTKDMLNLRFASRAMAPIFHMQSFWRSRFELTMERGYLNFLTRHGFTKWMLVYHCSKRIPRSNERRSEIMEQWTRYQLARERYFMSPNLAPSTTSADRVESLDWQIVKDVNYRTLAMNQRWKVVINKPVPWPTPSVQIVTVDTSEDMLGLAVFAHSKGSWSEITGFELIYGADKPNVILGHRLPERQVIIDLGGRSLRGFEVRAASGCIRAVRPVIHDTPEEAYQWIGNPNYYQCRSFRIVTTGRVAALTGEFSARRMKAFGIGVEDPQALCRDSSCSQKCL</sequence>
<dbReference type="InterPro" id="IPR001810">
    <property type="entry name" value="F-box_dom"/>
</dbReference>
<name>A0AAD6HBV8_9EURO</name>
<comment type="caution">
    <text evidence="2">The sequence shown here is derived from an EMBL/GenBank/DDBJ whole genome shotgun (WGS) entry which is preliminary data.</text>
</comment>
<dbReference type="Proteomes" id="UP001215712">
    <property type="component" value="Unassembled WGS sequence"/>
</dbReference>
<protein>
    <recommendedName>
        <fullName evidence="1">F-box domain-containing protein</fullName>
    </recommendedName>
</protein>
<evidence type="ECO:0000313" key="2">
    <source>
        <dbReference type="EMBL" id="KAJ5704160.1"/>
    </source>
</evidence>
<proteinExistence type="predicted"/>
<dbReference type="Gene3D" id="1.20.1280.50">
    <property type="match status" value="1"/>
</dbReference>
<organism evidence="2 3">
    <name type="scientific">Penicillium malachiteum</name>
    <dbReference type="NCBI Taxonomy" id="1324776"/>
    <lineage>
        <taxon>Eukaryota</taxon>
        <taxon>Fungi</taxon>
        <taxon>Dikarya</taxon>
        <taxon>Ascomycota</taxon>
        <taxon>Pezizomycotina</taxon>
        <taxon>Eurotiomycetes</taxon>
        <taxon>Eurotiomycetidae</taxon>
        <taxon>Eurotiales</taxon>
        <taxon>Aspergillaceae</taxon>
        <taxon>Penicillium</taxon>
    </lineage>
</organism>
<dbReference type="PROSITE" id="PS50181">
    <property type="entry name" value="FBOX"/>
    <property type="match status" value="1"/>
</dbReference>
<keyword evidence="3" id="KW-1185">Reference proteome</keyword>
<evidence type="ECO:0000259" key="1">
    <source>
        <dbReference type="PROSITE" id="PS50181"/>
    </source>
</evidence>
<dbReference type="EMBL" id="JAQJAN010000020">
    <property type="protein sequence ID" value="KAJ5704160.1"/>
    <property type="molecule type" value="Genomic_DNA"/>
</dbReference>
<accession>A0AAD6HBV8</accession>